<dbReference type="EMBL" id="GBRD01012874">
    <property type="protein sequence ID" value="JAG52952.1"/>
    <property type="molecule type" value="Transcribed_RNA"/>
</dbReference>
<dbReference type="GO" id="GO:0005758">
    <property type="term" value="C:mitochondrial intermembrane space"/>
    <property type="evidence" value="ECO:0007669"/>
    <property type="project" value="UniProtKB-SubCell"/>
</dbReference>
<keyword evidence="15" id="KW-0830">Ubiquinone</keyword>
<keyword evidence="7" id="KW-0679">Respiratory chain</keyword>
<name>A0A0A9XDZ0_LYGHE</name>
<keyword evidence="12" id="KW-1015">Disulfide bond</keyword>
<keyword evidence="9" id="KW-0249">Electron transport</keyword>
<dbReference type="PANTHER" id="PTHR20900:SF0">
    <property type="entry name" value="NADH DEHYDROGENASE [UBIQUINONE] 1 BETA SUBCOMPLEX SUBUNIT 7"/>
    <property type="match status" value="1"/>
</dbReference>
<proteinExistence type="inferred from homology"/>
<dbReference type="AlphaFoldDB" id="A0A0A9XDZ0"/>
<dbReference type="PROSITE" id="PS51808">
    <property type="entry name" value="CHCH"/>
    <property type="match status" value="1"/>
</dbReference>
<comment type="similarity">
    <text evidence="4">Belongs to the complex I NDUFB7 subunit family.</text>
</comment>
<feature type="compositionally biased region" description="Basic and acidic residues" evidence="14">
    <location>
        <begin position="8"/>
        <end position="24"/>
    </location>
</feature>
<evidence type="ECO:0000256" key="7">
    <source>
        <dbReference type="ARBA" id="ARBA00022660"/>
    </source>
</evidence>
<keyword evidence="10" id="KW-0496">Mitochondrion</keyword>
<dbReference type="EMBL" id="GDHC01005245">
    <property type="protein sequence ID" value="JAQ13384.1"/>
    <property type="molecule type" value="Transcribed_RNA"/>
</dbReference>
<dbReference type="Pfam" id="PF05676">
    <property type="entry name" value="NDUF_B7"/>
    <property type="match status" value="1"/>
</dbReference>
<feature type="region of interest" description="Disordered" evidence="14">
    <location>
        <begin position="1"/>
        <end position="24"/>
    </location>
</feature>
<dbReference type="GO" id="GO:0005743">
    <property type="term" value="C:mitochondrial inner membrane"/>
    <property type="evidence" value="ECO:0007669"/>
    <property type="project" value="UniProtKB-SubCell"/>
</dbReference>
<evidence type="ECO:0000256" key="13">
    <source>
        <dbReference type="SAM" id="Coils"/>
    </source>
</evidence>
<evidence type="ECO:0000256" key="8">
    <source>
        <dbReference type="ARBA" id="ARBA00022792"/>
    </source>
</evidence>
<feature type="coiled-coil region" evidence="13">
    <location>
        <begin position="94"/>
        <end position="121"/>
    </location>
</feature>
<evidence type="ECO:0000256" key="12">
    <source>
        <dbReference type="ARBA" id="ARBA00023157"/>
    </source>
</evidence>
<evidence type="ECO:0000313" key="18">
    <source>
        <dbReference type="EMBL" id="JAQ13384.1"/>
    </source>
</evidence>
<evidence type="ECO:0000256" key="4">
    <source>
        <dbReference type="ARBA" id="ARBA00008006"/>
    </source>
</evidence>
<dbReference type="EMBL" id="GBHO01025415">
    <property type="protein sequence ID" value="JAG18189.1"/>
    <property type="molecule type" value="Transcribed_RNA"/>
</dbReference>
<reference evidence="15" key="2">
    <citation type="submission" date="2014-07" db="EMBL/GenBank/DDBJ databases">
        <authorList>
            <person name="Hull J."/>
        </authorList>
    </citation>
    <scope>NUCLEOTIDE SEQUENCE</scope>
</reference>
<reference evidence="15" key="1">
    <citation type="journal article" date="2014" name="PLoS ONE">
        <title>Transcriptome-Based Identification of ABC Transporters in the Western Tarnished Plant Bug Lygus hesperus.</title>
        <authorList>
            <person name="Hull J.J."/>
            <person name="Chaney K."/>
            <person name="Geib S.M."/>
            <person name="Fabrick J.A."/>
            <person name="Brent C.S."/>
            <person name="Walsh D."/>
            <person name="Lavine L.C."/>
        </authorList>
    </citation>
    <scope>NUCLEOTIDE SEQUENCE</scope>
</reference>
<keyword evidence="8" id="KW-0999">Mitochondrion inner membrane</keyword>
<evidence type="ECO:0000256" key="3">
    <source>
        <dbReference type="ARBA" id="ARBA00004637"/>
    </source>
</evidence>
<protein>
    <recommendedName>
        <fullName evidence="5">NADH dehydrogenase [ubiquinone] 1 beta subcomplex subunit 7</fullName>
    </recommendedName>
</protein>
<evidence type="ECO:0000313" key="15">
    <source>
        <dbReference type="EMBL" id="JAG18189.1"/>
    </source>
</evidence>
<keyword evidence="13" id="KW-0175">Coiled coil</keyword>
<evidence type="ECO:0000256" key="5">
    <source>
        <dbReference type="ARBA" id="ARBA00018677"/>
    </source>
</evidence>
<comment type="subcellular location">
    <subcellularLocation>
        <location evidence="3">Mitochondrion inner membrane</location>
        <topology evidence="3">Peripheral membrane protein</topology>
    </subcellularLocation>
    <subcellularLocation>
        <location evidence="2">Mitochondrion intermembrane space</location>
    </subcellularLocation>
</comment>
<evidence type="ECO:0000313" key="16">
    <source>
        <dbReference type="EMBL" id="JAG18191.1"/>
    </source>
</evidence>
<dbReference type="InterPro" id="IPR008698">
    <property type="entry name" value="NDUB7"/>
</dbReference>
<keyword evidence="6" id="KW-0813">Transport</keyword>
<evidence type="ECO:0000256" key="14">
    <source>
        <dbReference type="SAM" id="MobiDB-lite"/>
    </source>
</evidence>
<organism evidence="15">
    <name type="scientific">Lygus hesperus</name>
    <name type="common">Western plant bug</name>
    <dbReference type="NCBI Taxonomy" id="30085"/>
    <lineage>
        <taxon>Eukaryota</taxon>
        <taxon>Metazoa</taxon>
        <taxon>Ecdysozoa</taxon>
        <taxon>Arthropoda</taxon>
        <taxon>Hexapoda</taxon>
        <taxon>Insecta</taxon>
        <taxon>Pterygota</taxon>
        <taxon>Neoptera</taxon>
        <taxon>Paraneoptera</taxon>
        <taxon>Hemiptera</taxon>
        <taxon>Heteroptera</taxon>
        <taxon>Panheteroptera</taxon>
        <taxon>Cimicomorpha</taxon>
        <taxon>Miridae</taxon>
        <taxon>Mirini</taxon>
        <taxon>Lygus</taxon>
    </lineage>
</organism>
<comment type="function">
    <text evidence="1">Accessory subunit of the mitochondrial membrane respiratory chain NADH dehydrogenase (Complex I), that is believed not to be involved in catalysis. Complex I functions in the transfer of electrons from NADH to the respiratory chain. The immediate electron acceptor for the enzyme is believed to be ubiquinone.</text>
</comment>
<dbReference type="PANTHER" id="PTHR20900">
    <property type="entry name" value="NADH:UBIQUINONE OXIDOREDUCTASE B18-LIKE SUBUNIT"/>
    <property type="match status" value="1"/>
</dbReference>
<dbReference type="EMBL" id="GBHO01025413">
    <property type="protein sequence ID" value="JAG18191.1"/>
    <property type="molecule type" value="Transcribed_RNA"/>
</dbReference>
<accession>A0A0A9XDZ0</accession>
<gene>
    <name evidence="18" type="primary">D2030.4</name>
    <name evidence="16" type="ORF">CM83_19393</name>
    <name evidence="15" type="ORF">CM83_19394</name>
    <name evidence="18" type="ORF">g.30506</name>
</gene>
<evidence type="ECO:0000256" key="2">
    <source>
        <dbReference type="ARBA" id="ARBA00004569"/>
    </source>
</evidence>
<evidence type="ECO:0000256" key="6">
    <source>
        <dbReference type="ARBA" id="ARBA00022448"/>
    </source>
</evidence>
<reference evidence="18" key="4">
    <citation type="journal article" date="2016" name="Gigascience">
        <title>De novo construction of an expanded transcriptome assembly for the western tarnished plant bug, Lygus hesperus.</title>
        <authorList>
            <person name="Tassone E.E."/>
            <person name="Geib S.M."/>
            <person name="Hall B."/>
            <person name="Fabrick J.A."/>
            <person name="Brent C.S."/>
            <person name="Hull J.J."/>
        </authorList>
    </citation>
    <scope>NUCLEOTIDE SEQUENCE</scope>
</reference>
<reference evidence="17" key="3">
    <citation type="submission" date="2014-09" db="EMBL/GenBank/DDBJ databases">
        <authorList>
            <person name="Magalhaes I.L.F."/>
            <person name="Oliveira U."/>
            <person name="Santos F.R."/>
            <person name="Vidigal T.H.D.A."/>
            <person name="Brescovit A.D."/>
            <person name="Santos A.J."/>
        </authorList>
    </citation>
    <scope>NUCLEOTIDE SEQUENCE</scope>
</reference>
<keyword evidence="11" id="KW-0472">Membrane</keyword>
<evidence type="ECO:0000313" key="17">
    <source>
        <dbReference type="EMBL" id="JAG52952.1"/>
    </source>
</evidence>
<evidence type="ECO:0000256" key="1">
    <source>
        <dbReference type="ARBA" id="ARBA00003195"/>
    </source>
</evidence>
<sequence>MGNVKSGIDYRLHPDVVPRPDQKSNWDPNYGFASKREEKVMVATPEELHSAKIDLEDRDYCAHKLLEYRRCYREKFPWPVKCTHEKHAYLNCEYDEFLDRMKDYERERRLMEREKRKAAAA</sequence>
<evidence type="ECO:0000256" key="9">
    <source>
        <dbReference type="ARBA" id="ARBA00022982"/>
    </source>
</evidence>
<evidence type="ECO:0000256" key="11">
    <source>
        <dbReference type="ARBA" id="ARBA00023136"/>
    </source>
</evidence>
<evidence type="ECO:0000256" key="10">
    <source>
        <dbReference type="ARBA" id="ARBA00023128"/>
    </source>
</evidence>